<dbReference type="EMBL" id="JAHHHN010000075">
    <property type="protein sequence ID" value="MBW4566328.1"/>
    <property type="molecule type" value="Genomic_DNA"/>
</dbReference>
<reference evidence="1" key="2">
    <citation type="journal article" date="2022" name="Microbiol. Resour. Announc.">
        <title>Metagenome Sequencing to Explore Phylogenomics of Terrestrial Cyanobacteria.</title>
        <authorList>
            <person name="Ward R.D."/>
            <person name="Stajich J.E."/>
            <person name="Johansen J.R."/>
            <person name="Huntemann M."/>
            <person name="Clum A."/>
            <person name="Foster B."/>
            <person name="Foster B."/>
            <person name="Roux S."/>
            <person name="Palaniappan K."/>
            <person name="Varghese N."/>
            <person name="Mukherjee S."/>
            <person name="Reddy T.B.K."/>
            <person name="Daum C."/>
            <person name="Copeland A."/>
            <person name="Chen I.A."/>
            <person name="Ivanova N.N."/>
            <person name="Kyrpides N.C."/>
            <person name="Shapiro N."/>
            <person name="Eloe-Fadrosh E.A."/>
            <person name="Pietrasiak N."/>
        </authorList>
    </citation>
    <scope>NUCLEOTIDE SEQUENCE</scope>
    <source>
        <strain evidence="1">JT2-VF2</strain>
    </source>
</reference>
<evidence type="ECO:0000313" key="2">
    <source>
        <dbReference type="Proteomes" id="UP000715781"/>
    </source>
</evidence>
<organism evidence="1 2">
    <name type="scientific">Mojavia pulchra JT2-VF2</name>
    <dbReference type="NCBI Taxonomy" id="287848"/>
    <lineage>
        <taxon>Bacteria</taxon>
        <taxon>Bacillati</taxon>
        <taxon>Cyanobacteriota</taxon>
        <taxon>Cyanophyceae</taxon>
        <taxon>Nostocales</taxon>
        <taxon>Nostocaceae</taxon>
    </lineage>
</organism>
<sequence>MDLYNLRSRNSTSALPASKNALSTFRSKCKRCLRQAASRLRSALARLIQVLQQQKRQ</sequence>
<proteinExistence type="predicted"/>
<comment type="caution">
    <text evidence="1">The sequence shown here is derived from an EMBL/GenBank/DDBJ whole genome shotgun (WGS) entry which is preliminary data.</text>
</comment>
<dbReference type="Proteomes" id="UP000715781">
    <property type="component" value="Unassembled WGS sequence"/>
</dbReference>
<reference evidence="1" key="1">
    <citation type="submission" date="2021-05" db="EMBL/GenBank/DDBJ databases">
        <authorList>
            <person name="Pietrasiak N."/>
            <person name="Ward R."/>
            <person name="Stajich J.E."/>
            <person name="Kurbessoian T."/>
        </authorList>
    </citation>
    <scope>NUCLEOTIDE SEQUENCE</scope>
    <source>
        <strain evidence="1">JT2-VF2</strain>
    </source>
</reference>
<evidence type="ECO:0000313" key="1">
    <source>
        <dbReference type="EMBL" id="MBW4566328.1"/>
    </source>
</evidence>
<gene>
    <name evidence="1" type="ORF">KME32_35805</name>
</gene>
<dbReference type="AlphaFoldDB" id="A0A951UJX0"/>
<protein>
    <submittedName>
        <fullName evidence="1">Uncharacterized protein</fullName>
    </submittedName>
</protein>
<name>A0A951UJX0_9NOST</name>
<accession>A0A951UJX0</accession>